<accession>A0ABU4XCD3</accession>
<proteinExistence type="predicted"/>
<dbReference type="InterPro" id="IPR013217">
    <property type="entry name" value="Methyltransf_12"/>
</dbReference>
<dbReference type="InterPro" id="IPR029063">
    <property type="entry name" value="SAM-dependent_MTases_sf"/>
</dbReference>
<evidence type="ECO:0000259" key="1">
    <source>
        <dbReference type="Pfam" id="PF08242"/>
    </source>
</evidence>
<evidence type="ECO:0000313" key="2">
    <source>
        <dbReference type="EMBL" id="MDX8471277.1"/>
    </source>
</evidence>
<dbReference type="Gene3D" id="3.40.50.150">
    <property type="entry name" value="Vaccinia Virus protein VP39"/>
    <property type="match status" value="1"/>
</dbReference>
<keyword evidence="3" id="KW-1185">Reference proteome</keyword>
<dbReference type="EC" id="2.1.-.-" evidence="2"/>
<dbReference type="GO" id="GO:0008168">
    <property type="term" value="F:methyltransferase activity"/>
    <property type="evidence" value="ECO:0007669"/>
    <property type="project" value="UniProtKB-KW"/>
</dbReference>
<reference evidence="2 3" key="1">
    <citation type="submission" date="2023-08" db="EMBL/GenBank/DDBJ databases">
        <title>Implementing the SeqCode for naming new Mesorhizobium species isolated from Vachellia karroo root nodules.</title>
        <authorList>
            <person name="Van Lill M."/>
        </authorList>
    </citation>
    <scope>NUCLEOTIDE SEQUENCE [LARGE SCALE GENOMIC DNA]</scope>
    <source>
        <strain evidence="2 3">VK23A</strain>
    </source>
</reference>
<dbReference type="RefSeq" id="WP_320265804.1">
    <property type="nucleotide sequence ID" value="NZ_JAVIIX010000001.1"/>
</dbReference>
<gene>
    <name evidence="2" type="ORF">RFM27_04245</name>
</gene>
<protein>
    <submittedName>
        <fullName evidence="2">Class I SAM-dependent methyltransferase</fullName>
        <ecNumber evidence="2">2.1.-.-</ecNumber>
    </submittedName>
</protein>
<feature type="domain" description="Methyltransferase type 12" evidence="1">
    <location>
        <begin position="23"/>
        <end position="108"/>
    </location>
</feature>
<keyword evidence="2" id="KW-0489">Methyltransferase</keyword>
<dbReference type="EMBL" id="JAVIIZ010000001">
    <property type="protein sequence ID" value="MDX8471277.1"/>
    <property type="molecule type" value="Genomic_DNA"/>
</dbReference>
<sequence length="182" mass="20265">MFVNLEKIADFLDGELPNGAKMLDIGGGDGALVERLLSRRPDLAVTMCDPAPSIGTFLSNANRARVKLLPATYLNDVTGRYDAVTICDVIHHVPVEQRDAFFKSLAESCERWACRKIILKDVEPGGVRAMLSLLSDWHITGDKHVVLFSRADFAAMARRYFPKAQRASAVPDWPNYCEVLSW</sequence>
<evidence type="ECO:0000313" key="3">
    <source>
        <dbReference type="Proteomes" id="UP001271780"/>
    </source>
</evidence>
<dbReference type="GO" id="GO:0032259">
    <property type="term" value="P:methylation"/>
    <property type="evidence" value="ECO:0007669"/>
    <property type="project" value="UniProtKB-KW"/>
</dbReference>
<dbReference type="Pfam" id="PF08242">
    <property type="entry name" value="Methyltransf_12"/>
    <property type="match status" value="1"/>
</dbReference>
<dbReference type="SUPFAM" id="SSF53335">
    <property type="entry name" value="S-adenosyl-L-methionine-dependent methyltransferases"/>
    <property type="match status" value="1"/>
</dbReference>
<keyword evidence="2" id="KW-0808">Transferase</keyword>
<comment type="caution">
    <text evidence="2">The sequence shown here is derived from an EMBL/GenBank/DDBJ whole genome shotgun (WGS) entry which is preliminary data.</text>
</comment>
<name>A0ABU4XCD3_9HYPH</name>
<dbReference type="CDD" id="cd02440">
    <property type="entry name" value="AdoMet_MTases"/>
    <property type="match status" value="1"/>
</dbReference>
<organism evidence="2 3">
    <name type="scientific">Mesorhizobium dulcispinae</name>
    <dbReference type="NCBI Taxonomy" id="3072316"/>
    <lineage>
        <taxon>Bacteria</taxon>
        <taxon>Pseudomonadati</taxon>
        <taxon>Pseudomonadota</taxon>
        <taxon>Alphaproteobacteria</taxon>
        <taxon>Hyphomicrobiales</taxon>
        <taxon>Phyllobacteriaceae</taxon>
        <taxon>Mesorhizobium</taxon>
    </lineage>
</organism>
<dbReference type="Proteomes" id="UP001271780">
    <property type="component" value="Unassembled WGS sequence"/>
</dbReference>